<dbReference type="EMBL" id="REGN01004655">
    <property type="protein sequence ID" value="RNA16660.1"/>
    <property type="molecule type" value="Genomic_DNA"/>
</dbReference>
<evidence type="ECO:0000313" key="2">
    <source>
        <dbReference type="Proteomes" id="UP000276133"/>
    </source>
</evidence>
<keyword evidence="2" id="KW-1185">Reference proteome</keyword>
<sequence length="65" mass="7745">MKQKIDLQHLHIKIICNFEKLSADLCMLLPNDIEKKFLLSVKMSLEKKRIRFTKGRLFLEKTLSK</sequence>
<name>A0A3M7QZ82_BRAPC</name>
<protein>
    <submittedName>
        <fullName evidence="1">Uncharacterized protein</fullName>
    </submittedName>
</protein>
<evidence type="ECO:0000313" key="1">
    <source>
        <dbReference type="EMBL" id="RNA16660.1"/>
    </source>
</evidence>
<dbReference type="Proteomes" id="UP000276133">
    <property type="component" value="Unassembled WGS sequence"/>
</dbReference>
<gene>
    <name evidence="1" type="ORF">BpHYR1_004919</name>
</gene>
<proteinExistence type="predicted"/>
<organism evidence="1 2">
    <name type="scientific">Brachionus plicatilis</name>
    <name type="common">Marine rotifer</name>
    <name type="synonym">Brachionus muelleri</name>
    <dbReference type="NCBI Taxonomy" id="10195"/>
    <lineage>
        <taxon>Eukaryota</taxon>
        <taxon>Metazoa</taxon>
        <taxon>Spiralia</taxon>
        <taxon>Gnathifera</taxon>
        <taxon>Rotifera</taxon>
        <taxon>Eurotatoria</taxon>
        <taxon>Monogononta</taxon>
        <taxon>Pseudotrocha</taxon>
        <taxon>Ploima</taxon>
        <taxon>Brachionidae</taxon>
        <taxon>Brachionus</taxon>
    </lineage>
</organism>
<comment type="caution">
    <text evidence="1">The sequence shown here is derived from an EMBL/GenBank/DDBJ whole genome shotgun (WGS) entry which is preliminary data.</text>
</comment>
<reference evidence="1 2" key="1">
    <citation type="journal article" date="2018" name="Sci. Rep.">
        <title>Genomic signatures of local adaptation to the degree of environmental predictability in rotifers.</title>
        <authorList>
            <person name="Franch-Gras L."/>
            <person name="Hahn C."/>
            <person name="Garcia-Roger E.M."/>
            <person name="Carmona M.J."/>
            <person name="Serra M."/>
            <person name="Gomez A."/>
        </authorList>
    </citation>
    <scope>NUCLEOTIDE SEQUENCE [LARGE SCALE GENOMIC DNA]</scope>
    <source>
        <strain evidence="1">HYR1</strain>
    </source>
</reference>
<dbReference type="AlphaFoldDB" id="A0A3M7QZ82"/>
<accession>A0A3M7QZ82</accession>